<dbReference type="AlphaFoldDB" id="A0A8F9XMP9"/>
<sequence length="97" mass="10272">MKPRSSCSAITLTMMLSVLLTGCGSVSSGPKASPSAPLNIYQPRVLLLKAGQPIQTAAGIYTPQTDETWHSPAAFEALEQETLNLSAALAQERARTK</sequence>
<evidence type="ECO:0000256" key="1">
    <source>
        <dbReference type="SAM" id="SignalP"/>
    </source>
</evidence>
<organism evidence="2 3">
    <name type="scientific">Horticoccus luteus</name>
    <dbReference type="NCBI Taxonomy" id="2862869"/>
    <lineage>
        <taxon>Bacteria</taxon>
        <taxon>Pseudomonadati</taxon>
        <taxon>Verrucomicrobiota</taxon>
        <taxon>Opitutia</taxon>
        <taxon>Opitutales</taxon>
        <taxon>Opitutaceae</taxon>
        <taxon>Horticoccus</taxon>
    </lineage>
</organism>
<name>A0A8F9XMP9_9BACT</name>
<dbReference type="KEGG" id="ole:K0B96_06575"/>
<gene>
    <name evidence="2" type="ORF">K0B96_06575</name>
</gene>
<keyword evidence="1" id="KW-0732">Signal</keyword>
<dbReference type="Proteomes" id="UP000825051">
    <property type="component" value="Chromosome"/>
</dbReference>
<feature type="signal peptide" evidence="1">
    <location>
        <begin position="1"/>
        <end position="28"/>
    </location>
</feature>
<reference evidence="2" key="1">
    <citation type="submission" date="2021-08" db="EMBL/GenBank/DDBJ databases">
        <title>Genome of a novel bacterium of the phylum Verrucomicrobia, Oleiharenicola sp. KSB-15.</title>
        <authorList>
            <person name="Chung J.-H."/>
            <person name="Ahn J.-H."/>
            <person name="Yoon Y."/>
            <person name="Kim D.-Y."/>
            <person name="An S.-H."/>
            <person name="Park I."/>
            <person name="Yeon J."/>
        </authorList>
    </citation>
    <scope>NUCLEOTIDE SEQUENCE</scope>
    <source>
        <strain evidence="2">KSB-15</strain>
    </source>
</reference>
<accession>A0A8F9XMP9</accession>
<proteinExistence type="predicted"/>
<dbReference type="EMBL" id="CP080507">
    <property type="protein sequence ID" value="QYM80274.1"/>
    <property type="molecule type" value="Genomic_DNA"/>
</dbReference>
<evidence type="ECO:0000313" key="3">
    <source>
        <dbReference type="Proteomes" id="UP000825051"/>
    </source>
</evidence>
<protein>
    <submittedName>
        <fullName evidence="2">Uncharacterized protein</fullName>
    </submittedName>
</protein>
<keyword evidence="3" id="KW-1185">Reference proteome</keyword>
<feature type="chain" id="PRO_5034803866" evidence="1">
    <location>
        <begin position="29"/>
        <end position="97"/>
    </location>
</feature>
<evidence type="ECO:0000313" key="2">
    <source>
        <dbReference type="EMBL" id="QYM80274.1"/>
    </source>
</evidence>
<dbReference type="RefSeq" id="WP_220165210.1">
    <property type="nucleotide sequence ID" value="NZ_CP080507.1"/>
</dbReference>
<dbReference type="PROSITE" id="PS51257">
    <property type="entry name" value="PROKAR_LIPOPROTEIN"/>
    <property type="match status" value="1"/>
</dbReference>